<dbReference type="eggNOG" id="ENOG5032T61">
    <property type="taxonomic scope" value="Bacteria"/>
</dbReference>
<keyword evidence="1" id="KW-0472">Membrane</keyword>
<feature type="transmembrane region" description="Helical" evidence="1">
    <location>
        <begin position="85"/>
        <end position="101"/>
    </location>
</feature>
<gene>
    <name evidence="3" type="ordered locus">Arad_7016</name>
</gene>
<feature type="transmembrane region" description="Helical" evidence="1">
    <location>
        <begin position="130"/>
        <end position="153"/>
    </location>
</feature>
<dbReference type="STRING" id="311403.Arad_7016"/>
<feature type="transmembrane region" description="Helical" evidence="1">
    <location>
        <begin position="17"/>
        <end position="34"/>
    </location>
</feature>
<name>B9JLA7_RHIR8</name>
<protein>
    <recommendedName>
        <fullName evidence="2">DUF1468 domain-containing protein</fullName>
    </recommendedName>
</protein>
<reference evidence="3 4" key="1">
    <citation type="journal article" date="2009" name="J. Bacteriol.">
        <title>Genome sequences of three Agrobacterium biovars help elucidate the evolution of multichromosome genomes in bacteria.</title>
        <authorList>
            <person name="Slater S.C."/>
            <person name="Goldman B.S."/>
            <person name="Goodner B."/>
            <person name="Setubal J.C."/>
            <person name="Farrand S.K."/>
            <person name="Nester E.W."/>
            <person name="Burr T.J."/>
            <person name="Banta L."/>
            <person name="Dickerman A.W."/>
            <person name="Paulsen I."/>
            <person name="Otten L."/>
            <person name="Suen G."/>
            <person name="Welch R."/>
            <person name="Almeida N.F."/>
            <person name="Arnold F."/>
            <person name="Burton O.T."/>
            <person name="Du Z."/>
            <person name="Ewing A."/>
            <person name="Godsy E."/>
            <person name="Heisel S."/>
            <person name="Houmiel K.L."/>
            <person name="Jhaveri J."/>
            <person name="Lu J."/>
            <person name="Miller N.M."/>
            <person name="Norton S."/>
            <person name="Chen Q."/>
            <person name="Phoolcharoen W."/>
            <person name="Ohlin V."/>
            <person name="Ondrusek D."/>
            <person name="Pride N."/>
            <person name="Stricklin S.L."/>
            <person name="Sun J."/>
            <person name="Wheeler C."/>
            <person name="Wilson L."/>
            <person name="Zhu H."/>
            <person name="Wood D.W."/>
        </authorList>
    </citation>
    <scope>NUCLEOTIDE SEQUENCE [LARGE SCALE GENOMIC DNA]</scope>
    <source>
        <strain evidence="4">K84 / ATCC BAA-868</strain>
    </source>
</reference>
<dbReference type="RefSeq" id="WP_007688737.1">
    <property type="nucleotide sequence ID" value="NC_011983.1"/>
</dbReference>
<feature type="transmembrane region" description="Helical" evidence="1">
    <location>
        <begin position="107"/>
        <end position="123"/>
    </location>
</feature>
<accession>B9JLA7</accession>
<dbReference type="EMBL" id="CP000629">
    <property type="protein sequence ID" value="ACM28606.1"/>
    <property type="molecule type" value="Genomic_DNA"/>
</dbReference>
<evidence type="ECO:0000256" key="1">
    <source>
        <dbReference type="SAM" id="Phobius"/>
    </source>
</evidence>
<dbReference type="Pfam" id="PF07331">
    <property type="entry name" value="TctB"/>
    <property type="match status" value="1"/>
</dbReference>
<dbReference type="InterPro" id="IPR009936">
    <property type="entry name" value="DUF1468"/>
</dbReference>
<feature type="domain" description="DUF1468" evidence="2">
    <location>
        <begin position="20"/>
        <end position="154"/>
    </location>
</feature>
<proteinExistence type="predicted"/>
<sequence length="163" mass="17269">MTTGNSPTTQTRRPDRAALVIAAFLAALAGLIFWDSSRLAKIASYSGIGPATIPFVIAGGLLFLSAWTVLAALRADFPVRERQEVAPVVWIVGGLAAQMLLLKPLGFSIATGLLFAATAAAFGKRKLWISIPLGIALCLGVWLIFSGLLQLSLPAGPLEHLFW</sequence>
<dbReference type="GeneID" id="86850918"/>
<evidence type="ECO:0000313" key="3">
    <source>
        <dbReference type="EMBL" id="ACM28606.1"/>
    </source>
</evidence>
<dbReference type="Proteomes" id="UP000001600">
    <property type="component" value="Chromosome 2"/>
</dbReference>
<evidence type="ECO:0000313" key="4">
    <source>
        <dbReference type="Proteomes" id="UP000001600"/>
    </source>
</evidence>
<organism evidence="3 4">
    <name type="scientific">Rhizobium rhizogenes (strain K84 / ATCC BAA-868)</name>
    <name type="common">Agrobacterium radiobacter</name>
    <dbReference type="NCBI Taxonomy" id="311403"/>
    <lineage>
        <taxon>Bacteria</taxon>
        <taxon>Pseudomonadati</taxon>
        <taxon>Pseudomonadota</taxon>
        <taxon>Alphaproteobacteria</taxon>
        <taxon>Hyphomicrobiales</taxon>
        <taxon>Rhizobiaceae</taxon>
        <taxon>Rhizobium/Agrobacterium group</taxon>
        <taxon>Rhizobium</taxon>
    </lineage>
</organism>
<keyword evidence="1" id="KW-0812">Transmembrane</keyword>
<dbReference type="HOGENOM" id="CLU_110735_0_1_5"/>
<dbReference type="KEGG" id="ara:Arad_7016"/>
<keyword evidence="1" id="KW-1133">Transmembrane helix</keyword>
<evidence type="ECO:0000259" key="2">
    <source>
        <dbReference type="Pfam" id="PF07331"/>
    </source>
</evidence>
<dbReference type="AlphaFoldDB" id="B9JLA7"/>
<feature type="transmembrane region" description="Helical" evidence="1">
    <location>
        <begin position="54"/>
        <end position="73"/>
    </location>
</feature>